<evidence type="ECO:0000256" key="4">
    <source>
        <dbReference type="ARBA" id="ARBA00022984"/>
    </source>
</evidence>
<proteinExistence type="inferred from homology"/>
<evidence type="ECO:0000256" key="1">
    <source>
        <dbReference type="ARBA" id="ARBA00009943"/>
    </source>
</evidence>
<dbReference type="GO" id="GO:0008360">
    <property type="term" value="P:regulation of cell shape"/>
    <property type="evidence" value="ECO:0007669"/>
    <property type="project" value="UniProtKB-KW"/>
</dbReference>
<evidence type="ECO:0000313" key="7">
    <source>
        <dbReference type="EMBL" id="HJC36979.1"/>
    </source>
</evidence>
<dbReference type="GO" id="GO:0016755">
    <property type="term" value="F:aminoacyltransferase activity"/>
    <property type="evidence" value="ECO:0007669"/>
    <property type="project" value="InterPro"/>
</dbReference>
<dbReference type="AlphaFoldDB" id="A0A9D2NS85"/>
<dbReference type="PANTHER" id="PTHR36174">
    <property type="entry name" value="LIPID II:GLYCINE GLYCYLTRANSFERASE"/>
    <property type="match status" value="1"/>
</dbReference>
<accession>A0A9D2NS85</accession>
<dbReference type="EMBL" id="DWWM01000050">
    <property type="protein sequence ID" value="HJC36979.1"/>
    <property type="molecule type" value="Genomic_DNA"/>
</dbReference>
<keyword evidence="4" id="KW-0573">Peptidoglycan synthesis</keyword>
<dbReference type="InterPro" id="IPR050644">
    <property type="entry name" value="PG_Glycine_Bridge_Synth"/>
</dbReference>
<dbReference type="InterPro" id="IPR016181">
    <property type="entry name" value="Acyl_CoA_acyltransferase"/>
</dbReference>
<reference evidence="7" key="2">
    <citation type="submission" date="2021-04" db="EMBL/GenBank/DDBJ databases">
        <authorList>
            <person name="Gilroy R."/>
        </authorList>
    </citation>
    <scope>NUCLEOTIDE SEQUENCE</scope>
    <source>
        <strain evidence="7">CHK187-11901</strain>
    </source>
</reference>
<dbReference type="GO" id="GO:0009252">
    <property type="term" value="P:peptidoglycan biosynthetic process"/>
    <property type="evidence" value="ECO:0007669"/>
    <property type="project" value="UniProtKB-KW"/>
</dbReference>
<keyword evidence="6" id="KW-0961">Cell wall biogenesis/degradation</keyword>
<keyword evidence="5" id="KW-0012">Acyltransferase</keyword>
<protein>
    <submittedName>
        <fullName evidence="7">Aminoacyltransferase</fullName>
    </submittedName>
</protein>
<dbReference type="Pfam" id="PF02388">
    <property type="entry name" value="FemAB"/>
    <property type="match status" value="1"/>
</dbReference>
<dbReference type="Proteomes" id="UP000823896">
    <property type="component" value="Unassembled WGS sequence"/>
</dbReference>
<reference evidence="7" key="1">
    <citation type="journal article" date="2021" name="PeerJ">
        <title>Extensive microbial diversity within the chicken gut microbiome revealed by metagenomics and culture.</title>
        <authorList>
            <person name="Gilroy R."/>
            <person name="Ravi A."/>
            <person name="Getino M."/>
            <person name="Pursley I."/>
            <person name="Horton D.L."/>
            <person name="Alikhan N.F."/>
            <person name="Baker D."/>
            <person name="Gharbi K."/>
            <person name="Hall N."/>
            <person name="Watson M."/>
            <person name="Adriaenssens E.M."/>
            <person name="Foster-Nyarko E."/>
            <person name="Jarju S."/>
            <person name="Secka A."/>
            <person name="Antonio M."/>
            <person name="Oren A."/>
            <person name="Chaudhuri R.R."/>
            <person name="La Ragione R."/>
            <person name="Hildebrand F."/>
            <person name="Pallen M.J."/>
        </authorList>
    </citation>
    <scope>NUCLEOTIDE SEQUENCE</scope>
    <source>
        <strain evidence="7">CHK187-11901</strain>
    </source>
</reference>
<name>A0A9D2NS85_9FIRM</name>
<comment type="caution">
    <text evidence="7">The sequence shown here is derived from an EMBL/GenBank/DDBJ whole genome shotgun (WGS) entry which is preliminary data.</text>
</comment>
<sequence length="398" mass="45336">MYQFTDSIDPREHDAFVSAHPLCNLLQSSAWAEVKSNWDHQIVGMREGTALIASALVLIRRLPLGLCMMYVPRGPIMDYTDRQMTQRFFDALKRWAKKQRCIFIKMDPGILLRSYPFGSETPDADPAALRCIDNIKAAGAVHHGFPLLIKDSVQPRFAMGVAACDDLDKHLPQATIRSRNVALRKNVKVYEATKEELHQFAEVMHSTENRKHIHLRDEEYFRKLMNAYGKHAHLFLARIDAPAYLKGLQMQAADIQEQLADPQLGRKATRKLNQQLDQLTKEMTSVMPLAEKYPQECVAAGGLMVGFGTTMEMLYAGMNEDFHTFRPQYLIYCTQFAFAFQHGYQYVSMGGVEGTLDDGLSIYKANFNPIVQELVGEFDLPIRPLIHRIGMWLLKKHG</sequence>
<dbReference type="PROSITE" id="PS51191">
    <property type="entry name" value="FEMABX"/>
    <property type="match status" value="1"/>
</dbReference>
<dbReference type="Gene3D" id="3.40.630.30">
    <property type="match status" value="2"/>
</dbReference>
<dbReference type="InterPro" id="IPR003447">
    <property type="entry name" value="FEMABX"/>
</dbReference>
<evidence type="ECO:0000313" key="8">
    <source>
        <dbReference type="Proteomes" id="UP000823896"/>
    </source>
</evidence>
<keyword evidence="2" id="KW-0808">Transferase</keyword>
<dbReference type="SUPFAM" id="SSF55729">
    <property type="entry name" value="Acyl-CoA N-acyltransferases (Nat)"/>
    <property type="match status" value="2"/>
</dbReference>
<dbReference type="PANTHER" id="PTHR36174:SF1">
    <property type="entry name" value="LIPID II:GLYCINE GLYCYLTRANSFERASE"/>
    <property type="match status" value="1"/>
</dbReference>
<evidence type="ECO:0000256" key="2">
    <source>
        <dbReference type="ARBA" id="ARBA00022679"/>
    </source>
</evidence>
<evidence type="ECO:0000256" key="5">
    <source>
        <dbReference type="ARBA" id="ARBA00023315"/>
    </source>
</evidence>
<organism evidence="7 8">
    <name type="scientific">Candidatus Merdibacter merdavium</name>
    <dbReference type="NCBI Taxonomy" id="2838692"/>
    <lineage>
        <taxon>Bacteria</taxon>
        <taxon>Bacillati</taxon>
        <taxon>Bacillota</taxon>
        <taxon>Erysipelotrichia</taxon>
        <taxon>Erysipelotrichales</taxon>
        <taxon>Erysipelotrichaceae</taxon>
        <taxon>Merdibacter</taxon>
    </lineage>
</organism>
<dbReference type="Gene3D" id="1.20.58.90">
    <property type="match status" value="1"/>
</dbReference>
<evidence type="ECO:0000256" key="3">
    <source>
        <dbReference type="ARBA" id="ARBA00022960"/>
    </source>
</evidence>
<keyword evidence="3" id="KW-0133">Cell shape</keyword>
<dbReference type="GO" id="GO:0071555">
    <property type="term" value="P:cell wall organization"/>
    <property type="evidence" value="ECO:0007669"/>
    <property type="project" value="UniProtKB-KW"/>
</dbReference>
<gene>
    <name evidence="7" type="ORF">H9702_07625</name>
</gene>
<evidence type="ECO:0000256" key="6">
    <source>
        <dbReference type="ARBA" id="ARBA00023316"/>
    </source>
</evidence>
<comment type="similarity">
    <text evidence="1">Belongs to the FemABX family.</text>
</comment>